<sequence length="114" mass="12834">MAQALKAQRRRCPLNKGGSAELNISTASCEVDLFLVLSSGISMGSSCHERKMQYDDNSHYGNRARYNILRDVLIQTGRLYRQWMTAHSVKGQVGADVAAIYGWRQTRYLSCAME</sequence>
<reference evidence="1" key="1">
    <citation type="journal article" date="2022" name="Int. J. Mol. Sci.">
        <title>Draft Genome of Tanacetum Coccineum: Genomic Comparison of Closely Related Tanacetum-Family Plants.</title>
        <authorList>
            <person name="Yamashiro T."/>
            <person name="Shiraishi A."/>
            <person name="Nakayama K."/>
            <person name="Satake H."/>
        </authorList>
    </citation>
    <scope>NUCLEOTIDE SEQUENCE</scope>
</reference>
<reference evidence="1" key="2">
    <citation type="submission" date="2022-01" db="EMBL/GenBank/DDBJ databases">
        <authorList>
            <person name="Yamashiro T."/>
            <person name="Shiraishi A."/>
            <person name="Satake H."/>
            <person name="Nakayama K."/>
        </authorList>
    </citation>
    <scope>NUCLEOTIDE SEQUENCE</scope>
</reference>
<gene>
    <name evidence="1" type="ORF">Tco_0856849</name>
</gene>
<accession>A0ABQ5B800</accession>
<name>A0ABQ5B800_9ASTR</name>
<evidence type="ECO:0000313" key="1">
    <source>
        <dbReference type="EMBL" id="GJT09807.1"/>
    </source>
</evidence>
<evidence type="ECO:0000313" key="2">
    <source>
        <dbReference type="Proteomes" id="UP001151760"/>
    </source>
</evidence>
<proteinExistence type="predicted"/>
<comment type="caution">
    <text evidence="1">The sequence shown here is derived from an EMBL/GenBank/DDBJ whole genome shotgun (WGS) entry which is preliminary data.</text>
</comment>
<organism evidence="1 2">
    <name type="scientific">Tanacetum coccineum</name>
    <dbReference type="NCBI Taxonomy" id="301880"/>
    <lineage>
        <taxon>Eukaryota</taxon>
        <taxon>Viridiplantae</taxon>
        <taxon>Streptophyta</taxon>
        <taxon>Embryophyta</taxon>
        <taxon>Tracheophyta</taxon>
        <taxon>Spermatophyta</taxon>
        <taxon>Magnoliopsida</taxon>
        <taxon>eudicotyledons</taxon>
        <taxon>Gunneridae</taxon>
        <taxon>Pentapetalae</taxon>
        <taxon>asterids</taxon>
        <taxon>campanulids</taxon>
        <taxon>Asterales</taxon>
        <taxon>Asteraceae</taxon>
        <taxon>Asteroideae</taxon>
        <taxon>Anthemideae</taxon>
        <taxon>Anthemidinae</taxon>
        <taxon>Tanacetum</taxon>
    </lineage>
</organism>
<keyword evidence="2" id="KW-1185">Reference proteome</keyword>
<dbReference type="Proteomes" id="UP001151760">
    <property type="component" value="Unassembled WGS sequence"/>
</dbReference>
<protein>
    <submittedName>
        <fullName evidence="1">Uncharacterized protein</fullName>
    </submittedName>
</protein>
<dbReference type="EMBL" id="BQNB010012938">
    <property type="protein sequence ID" value="GJT09807.1"/>
    <property type="molecule type" value="Genomic_DNA"/>
</dbReference>